<sequence length="319" mass="32988">MIPVGLLNAGGVFTVSSFVSFNMANNNIWSGMATSGSSIVAVGYSGSNGYINRSTDNGQNWTNITPSLNIVLGSVAYANGVYVVAGDYGNSTSNGQLMVSSDNGLTFTTVTISGAGSPDIRSVMWDGTKFLAVLNGGAGSNAILSSTNGTSWTQSGAIATLGSRLSKNGTIFVAITPTGSGSPSTQAICTSDPTVNTNWTTFSYPSNIADYNLAGNGIFVTGKINDVSYLTSTNGTAWTSRTLPATPTGVLGFANGFFWFKAVTTNIVYYSIDGINWTSTGAAAAQPPRTRVWFGNEITLLQTGTTLGDLGQFPGSYSI</sequence>
<proteinExistence type="predicted"/>
<dbReference type="EMBL" id="LR796521">
    <property type="protein sequence ID" value="CAB4149626.1"/>
    <property type="molecule type" value="Genomic_DNA"/>
</dbReference>
<evidence type="ECO:0000313" key="1">
    <source>
        <dbReference type="EMBL" id="CAB4149626.1"/>
    </source>
</evidence>
<gene>
    <name evidence="1" type="ORF">UFOVP545_13</name>
</gene>
<protein>
    <submittedName>
        <fullName evidence="1">Uncharacterized protein</fullName>
    </submittedName>
</protein>
<reference evidence="1" key="1">
    <citation type="submission" date="2020-04" db="EMBL/GenBank/DDBJ databases">
        <authorList>
            <person name="Chiriac C."/>
            <person name="Salcher M."/>
            <person name="Ghai R."/>
            <person name="Kavagutti S V."/>
        </authorList>
    </citation>
    <scope>NUCLEOTIDE SEQUENCE</scope>
</reference>
<dbReference type="SUPFAM" id="SSF50939">
    <property type="entry name" value="Sialidases"/>
    <property type="match status" value="1"/>
</dbReference>
<dbReference type="Gene3D" id="2.130.10.10">
    <property type="entry name" value="YVTN repeat-like/Quinoprotein amine dehydrogenase"/>
    <property type="match status" value="1"/>
</dbReference>
<name>A0A6J5MWX4_9CAUD</name>
<dbReference type="InterPro" id="IPR036278">
    <property type="entry name" value="Sialidase_sf"/>
</dbReference>
<organism evidence="1">
    <name type="scientific">uncultured Caudovirales phage</name>
    <dbReference type="NCBI Taxonomy" id="2100421"/>
    <lineage>
        <taxon>Viruses</taxon>
        <taxon>Duplodnaviria</taxon>
        <taxon>Heunggongvirae</taxon>
        <taxon>Uroviricota</taxon>
        <taxon>Caudoviricetes</taxon>
        <taxon>Peduoviridae</taxon>
        <taxon>Maltschvirus</taxon>
        <taxon>Maltschvirus maltsch</taxon>
    </lineage>
</organism>
<accession>A0A6J5MWX4</accession>
<dbReference type="InterPro" id="IPR015943">
    <property type="entry name" value="WD40/YVTN_repeat-like_dom_sf"/>
</dbReference>